<evidence type="ECO:0000256" key="4">
    <source>
        <dbReference type="ARBA" id="ARBA00022989"/>
    </source>
</evidence>
<dbReference type="AlphaFoldDB" id="U7DBI8"/>
<feature type="transmembrane region" description="Helical" evidence="6">
    <location>
        <begin position="65"/>
        <end position="83"/>
    </location>
</feature>
<dbReference type="InterPro" id="IPR050638">
    <property type="entry name" value="AA-Vitamin_Transporters"/>
</dbReference>
<dbReference type="Proteomes" id="UP000017148">
    <property type="component" value="Unassembled WGS sequence"/>
</dbReference>
<evidence type="ECO:0000313" key="9">
    <source>
        <dbReference type="Proteomes" id="UP000017148"/>
    </source>
</evidence>
<keyword evidence="4 6" id="KW-1133">Transmembrane helix</keyword>
<reference evidence="8 9" key="1">
    <citation type="journal article" date="2013" name="Environ. Microbiol.">
        <title>Genome analysis of Chitinivibrio alkaliphilus gen. nov., sp. nov., a novel extremely haloalkaliphilic anaerobic chitinolytic bacterium from the candidate phylum Termite Group 3.</title>
        <authorList>
            <person name="Sorokin D.Y."/>
            <person name="Gumerov V.M."/>
            <person name="Rakitin A.L."/>
            <person name="Beletsky A.V."/>
            <person name="Damste J.S."/>
            <person name="Muyzer G."/>
            <person name="Mardanov A.V."/>
            <person name="Ravin N.V."/>
        </authorList>
    </citation>
    <scope>NUCLEOTIDE SEQUENCE [LARGE SCALE GENOMIC DNA]</scope>
    <source>
        <strain evidence="8 9">ACht1</strain>
    </source>
</reference>
<dbReference type="GO" id="GO:0016020">
    <property type="term" value="C:membrane"/>
    <property type="evidence" value="ECO:0007669"/>
    <property type="project" value="UniProtKB-SubCell"/>
</dbReference>
<keyword evidence="5 6" id="KW-0472">Membrane</keyword>
<comment type="similarity">
    <text evidence="2">Belongs to the EamA transporter family.</text>
</comment>
<keyword evidence="9" id="KW-1185">Reference proteome</keyword>
<dbReference type="Pfam" id="PF00892">
    <property type="entry name" value="EamA"/>
    <property type="match status" value="2"/>
</dbReference>
<comment type="caution">
    <text evidence="8">The sequence shown here is derived from an EMBL/GenBank/DDBJ whole genome shotgun (WGS) entry which is preliminary data.</text>
</comment>
<evidence type="ECO:0000256" key="5">
    <source>
        <dbReference type="ARBA" id="ARBA00023136"/>
    </source>
</evidence>
<dbReference type="SUPFAM" id="SSF103481">
    <property type="entry name" value="Multidrug resistance efflux transporter EmrE"/>
    <property type="match status" value="2"/>
</dbReference>
<dbReference type="RefSeq" id="WP_022635747.1">
    <property type="nucleotide sequence ID" value="NZ_ASJR01000001.1"/>
</dbReference>
<feature type="transmembrane region" description="Helical" evidence="6">
    <location>
        <begin position="176"/>
        <end position="197"/>
    </location>
</feature>
<keyword evidence="3 6" id="KW-0812">Transmembrane</keyword>
<dbReference type="PANTHER" id="PTHR32322:SF2">
    <property type="entry name" value="EAMA DOMAIN-CONTAINING PROTEIN"/>
    <property type="match status" value="1"/>
</dbReference>
<dbReference type="InterPro" id="IPR000620">
    <property type="entry name" value="EamA_dom"/>
</dbReference>
<dbReference type="PANTHER" id="PTHR32322">
    <property type="entry name" value="INNER MEMBRANE TRANSPORTER"/>
    <property type="match status" value="1"/>
</dbReference>
<proteinExistence type="inferred from homology"/>
<evidence type="ECO:0000259" key="7">
    <source>
        <dbReference type="Pfam" id="PF00892"/>
    </source>
</evidence>
<feature type="domain" description="EamA" evidence="7">
    <location>
        <begin position="147"/>
        <end position="279"/>
    </location>
</feature>
<organism evidence="8 9">
    <name type="scientific">Chitinivibrio alkaliphilus ACht1</name>
    <dbReference type="NCBI Taxonomy" id="1313304"/>
    <lineage>
        <taxon>Bacteria</taxon>
        <taxon>Pseudomonadati</taxon>
        <taxon>Fibrobacterota</taxon>
        <taxon>Chitinivibrionia</taxon>
        <taxon>Chitinivibrionales</taxon>
        <taxon>Chitinivibrionaceae</taxon>
        <taxon>Chitinivibrio</taxon>
    </lineage>
</organism>
<evidence type="ECO:0000256" key="1">
    <source>
        <dbReference type="ARBA" id="ARBA00004141"/>
    </source>
</evidence>
<feature type="transmembrane region" description="Helical" evidence="6">
    <location>
        <begin position="240"/>
        <end position="258"/>
    </location>
</feature>
<evidence type="ECO:0000313" key="8">
    <source>
        <dbReference type="EMBL" id="ERP39387.1"/>
    </source>
</evidence>
<feature type="transmembrane region" description="Helical" evidence="6">
    <location>
        <begin position="7"/>
        <end position="25"/>
    </location>
</feature>
<dbReference type="eggNOG" id="COG0697">
    <property type="taxonomic scope" value="Bacteria"/>
</dbReference>
<dbReference type="OrthoDB" id="9813604at2"/>
<evidence type="ECO:0000256" key="3">
    <source>
        <dbReference type="ARBA" id="ARBA00022692"/>
    </source>
</evidence>
<feature type="transmembrane region" description="Helical" evidence="6">
    <location>
        <begin position="264"/>
        <end position="287"/>
    </location>
</feature>
<feature type="domain" description="EamA" evidence="7">
    <location>
        <begin position="4"/>
        <end position="134"/>
    </location>
</feature>
<name>U7DBI8_9BACT</name>
<feature type="transmembrane region" description="Helical" evidence="6">
    <location>
        <begin position="95"/>
        <end position="112"/>
    </location>
</feature>
<accession>U7DBI8</accession>
<comment type="subcellular location">
    <subcellularLocation>
        <location evidence="1">Membrane</location>
        <topology evidence="1">Multi-pass membrane protein</topology>
    </subcellularLocation>
</comment>
<feature type="transmembrane region" description="Helical" evidence="6">
    <location>
        <begin position="145"/>
        <end position="164"/>
    </location>
</feature>
<gene>
    <name evidence="8" type="ORF">CALK_0188</name>
</gene>
<feature type="transmembrane region" description="Helical" evidence="6">
    <location>
        <begin position="119"/>
        <end position="139"/>
    </location>
</feature>
<sequence length="289" mass="31421">MLPYISILLTIILFSTIEVTVKLLPHDAIDPYFLASLRFLIPGVLITAGTLSTCKTISLRHYGRFILAGTIGIGATFGVYHYLLTTSVRAEELALVFSSNPLFASIFAACMLREKLPKAALFAMAMALVGVYIVHNGFAPLTTDRLSTILLMVFTALSFGFYTTLSKSLVAHYGTLATTGMTFLIGGLTLLPISQSFHITDLGTTLPTLAYLIFGATLAGYLFFFYGLHRVSIHAGTSLFYAKPVFATIFATLLLETAPPNASFYVGMLCIFAALTILITPWSLYAVKY</sequence>
<feature type="transmembrane region" description="Helical" evidence="6">
    <location>
        <begin position="31"/>
        <end position="53"/>
    </location>
</feature>
<evidence type="ECO:0000256" key="2">
    <source>
        <dbReference type="ARBA" id="ARBA00007362"/>
    </source>
</evidence>
<dbReference type="EMBL" id="ASJR01000001">
    <property type="protein sequence ID" value="ERP39387.1"/>
    <property type="molecule type" value="Genomic_DNA"/>
</dbReference>
<evidence type="ECO:0000256" key="6">
    <source>
        <dbReference type="SAM" id="Phobius"/>
    </source>
</evidence>
<protein>
    <submittedName>
        <fullName evidence="8">EamA-like transporter family protein</fullName>
    </submittedName>
</protein>
<dbReference type="STRING" id="1313304.CALK_0188"/>
<dbReference type="InterPro" id="IPR037185">
    <property type="entry name" value="EmrE-like"/>
</dbReference>
<feature type="transmembrane region" description="Helical" evidence="6">
    <location>
        <begin position="209"/>
        <end position="228"/>
    </location>
</feature>